<evidence type="ECO:0000313" key="1">
    <source>
        <dbReference type="EMBL" id="KAG6743736.1"/>
    </source>
</evidence>
<protein>
    <submittedName>
        <fullName evidence="1">Uncharacterized protein</fullName>
    </submittedName>
</protein>
<dbReference type="Pfam" id="PF03140">
    <property type="entry name" value="DUF247"/>
    <property type="match status" value="2"/>
</dbReference>
<name>A0A8X8C0B3_POPTO</name>
<reference evidence="1" key="1">
    <citation type="journal article" date="2020" name="bioRxiv">
        <title>Hybrid origin of Populus tomentosa Carr. identified through genome sequencing and phylogenomic analysis.</title>
        <authorList>
            <person name="An X."/>
            <person name="Gao K."/>
            <person name="Chen Z."/>
            <person name="Li J."/>
            <person name="Yang X."/>
            <person name="Yang X."/>
            <person name="Zhou J."/>
            <person name="Guo T."/>
            <person name="Zhao T."/>
            <person name="Huang S."/>
            <person name="Miao D."/>
            <person name="Khan W.U."/>
            <person name="Rao P."/>
            <person name="Ye M."/>
            <person name="Lei B."/>
            <person name="Liao W."/>
            <person name="Wang J."/>
            <person name="Ji L."/>
            <person name="Li Y."/>
            <person name="Guo B."/>
            <person name="Mustafa N.S."/>
            <person name="Li S."/>
            <person name="Yun Q."/>
            <person name="Keller S.R."/>
            <person name="Mao J."/>
            <person name="Zhang R."/>
            <person name="Strauss S.H."/>
        </authorList>
    </citation>
    <scope>NUCLEOTIDE SEQUENCE</scope>
    <source>
        <strain evidence="1">GM15</strain>
        <tissue evidence="1">Leaf</tissue>
    </source>
</reference>
<dbReference type="EMBL" id="JAAWWB010000032">
    <property type="protein sequence ID" value="KAG6743736.1"/>
    <property type="molecule type" value="Genomic_DNA"/>
</dbReference>
<sequence length="354" mass="40901">MSANLQEIVISRHDITMSSTGQSHYGWQHSTMADTSEEIHYGSLDSMMAATNEEINVSNLPKFPKVPSTIRQIKQNEECYDPSLVSIGPYHHGKDELKEMEKLKVTFARQFVKDSVNDVNQERYKEKYQEMYRRVEQVASRVRKYYIEDTSSQLKNEEFSQMMFFDGCFILQFLFCLLKQPEKLKMSSHDVVLVARDLILTSTNPKGQMTAPRKPAAHLLELFHFTFVGSKDVPDASTRKSWYRDDSRKTWSGRYFPAKELRNVGIHFKPSETSLFTDVEFRRTLLAGRLYIPPLSIDDSTKPLLLNLVAYEAFLGAPNDWVTSYVCFMDSLIDNPEDVNELRTKGVLLETTNR</sequence>
<dbReference type="OrthoDB" id="1849062at2759"/>
<dbReference type="PANTHER" id="PTHR31549:SF149">
    <property type="entry name" value="ISOPRENOID SYNTHASE DOMAIN-CONTAINING PROTEIN"/>
    <property type="match status" value="1"/>
</dbReference>
<dbReference type="PANTHER" id="PTHR31549">
    <property type="entry name" value="PROTEIN, PUTATIVE (DUF247)-RELATED-RELATED"/>
    <property type="match status" value="1"/>
</dbReference>
<proteinExistence type="predicted"/>
<gene>
    <name evidence="1" type="ORF">POTOM_052437</name>
</gene>
<keyword evidence="2" id="KW-1185">Reference proteome</keyword>
<organism evidence="1 2">
    <name type="scientific">Populus tomentosa</name>
    <name type="common">Chinese white poplar</name>
    <dbReference type="NCBI Taxonomy" id="118781"/>
    <lineage>
        <taxon>Eukaryota</taxon>
        <taxon>Viridiplantae</taxon>
        <taxon>Streptophyta</taxon>
        <taxon>Embryophyta</taxon>
        <taxon>Tracheophyta</taxon>
        <taxon>Spermatophyta</taxon>
        <taxon>Magnoliopsida</taxon>
        <taxon>eudicotyledons</taxon>
        <taxon>Gunneridae</taxon>
        <taxon>Pentapetalae</taxon>
        <taxon>rosids</taxon>
        <taxon>fabids</taxon>
        <taxon>Malpighiales</taxon>
        <taxon>Salicaceae</taxon>
        <taxon>Saliceae</taxon>
        <taxon>Populus</taxon>
    </lineage>
</organism>
<comment type="caution">
    <text evidence="1">The sequence shown here is derived from an EMBL/GenBank/DDBJ whole genome shotgun (WGS) entry which is preliminary data.</text>
</comment>
<dbReference type="Proteomes" id="UP000886885">
    <property type="component" value="Chromosome 16D"/>
</dbReference>
<dbReference type="InterPro" id="IPR004158">
    <property type="entry name" value="DUF247_pln"/>
</dbReference>
<accession>A0A8X8C0B3</accession>
<dbReference type="AlphaFoldDB" id="A0A8X8C0B3"/>
<evidence type="ECO:0000313" key="2">
    <source>
        <dbReference type="Proteomes" id="UP000886885"/>
    </source>
</evidence>